<gene>
    <name evidence="8" type="ORF">DI536_34755</name>
</gene>
<sequence>MNPHLHLEVLGRLLLGGVLGAIIGYERDLHGRPAGLRTHALVGLASATDALEKLNVKRSQVSYERDVAAGRRVFEAMLSLPSALNSHEVLKARRAAVSLSCPTTRCQFR</sequence>
<reference evidence="8 9" key="1">
    <citation type="submission" date="2017-08" db="EMBL/GenBank/DDBJ databases">
        <title>Infants hospitalized years apart are colonized by the same room-sourced microbial strains.</title>
        <authorList>
            <person name="Brooks B."/>
            <person name="Olm M.R."/>
            <person name="Firek B.A."/>
            <person name="Baker R."/>
            <person name="Thomas B.C."/>
            <person name="Morowitz M.J."/>
            <person name="Banfield J.F."/>
        </authorList>
    </citation>
    <scope>NUCLEOTIDE SEQUENCE [LARGE SCALE GENOMIC DNA]</scope>
    <source>
        <strain evidence="8">S2_003_000_R2_14</strain>
    </source>
</reference>
<proteinExistence type="inferred from homology"/>
<dbReference type="Proteomes" id="UP000249061">
    <property type="component" value="Unassembled WGS sequence"/>
</dbReference>
<evidence type="ECO:0000256" key="6">
    <source>
        <dbReference type="ARBA" id="ARBA00023136"/>
    </source>
</evidence>
<dbReference type="EMBL" id="QFQP01000063">
    <property type="protein sequence ID" value="PZR04167.1"/>
    <property type="molecule type" value="Genomic_DNA"/>
</dbReference>
<evidence type="ECO:0000256" key="5">
    <source>
        <dbReference type="ARBA" id="ARBA00022989"/>
    </source>
</evidence>
<keyword evidence="6" id="KW-0472">Membrane</keyword>
<organism evidence="8 9">
    <name type="scientific">Archangium gephyra</name>
    <dbReference type="NCBI Taxonomy" id="48"/>
    <lineage>
        <taxon>Bacteria</taxon>
        <taxon>Pseudomonadati</taxon>
        <taxon>Myxococcota</taxon>
        <taxon>Myxococcia</taxon>
        <taxon>Myxococcales</taxon>
        <taxon>Cystobacterineae</taxon>
        <taxon>Archangiaceae</taxon>
        <taxon>Archangium</taxon>
    </lineage>
</organism>
<comment type="similarity">
    <text evidence="2">Belongs to the MgtC/SapB family.</text>
</comment>
<dbReference type="PRINTS" id="PR01837">
    <property type="entry name" value="MGTCSAPBPROT"/>
</dbReference>
<evidence type="ECO:0000256" key="2">
    <source>
        <dbReference type="ARBA" id="ARBA00009298"/>
    </source>
</evidence>
<name>A0A2W5SRA7_9BACT</name>
<dbReference type="PANTHER" id="PTHR33778:SF1">
    <property type="entry name" value="MAGNESIUM TRANSPORTER YHID-RELATED"/>
    <property type="match status" value="1"/>
</dbReference>
<comment type="caution">
    <text evidence="8">The sequence shown here is derived from an EMBL/GenBank/DDBJ whole genome shotgun (WGS) entry which is preliminary data.</text>
</comment>
<evidence type="ECO:0000313" key="9">
    <source>
        <dbReference type="Proteomes" id="UP000249061"/>
    </source>
</evidence>
<evidence type="ECO:0000256" key="4">
    <source>
        <dbReference type="ARBA" id="ARBA00022692"/>
    </source>
</evidence>
<dbReference type="InterPro" id="IPR003416">
    <property type="entry name" value="MgtC/SapB/SrpB/YhiD_fam"/>
</dbReference>
<protein>
    <recommendedName>
        <fullName evidence="7">MgtC/SapB/SrpB/YhiD N-terminal domain-containing protein</fullName>
    </recommendedName>
</protein>
<keyword evidence="3" id="KW-1003">Cell membrane</keyword>
<dbReference type="InterPro" id="IPR049177">
    <property type="entry name" value="MgtC_SapB_SrpB_YhiD_N"/>
</dbReference>
<accession>A0A2W5SRA7</accession>
<evidence type="ECO:0000256" key="1">
    <source>
        <dbReference type="ARBA" id="ARBA00004651"/>
    </source>
</evidence>
<evidence type="ECO:0000313" key="8">
    <source>
        <dbReference type="EMBL" id="PZR04167.1"/>
    </source>
</evidence>
<keyword evidence="4" id="KW-0812">Transmembrane</keyword>
<dbReference type="AlphaFoldDB" id="A0A2W5SRA7"/>
<dbReference type="PANTHER" id="PTHR33778">
    <property type="entry name" value="PROTEIN MGTC"/>
    <property type="match status" value="1"/>
</dbReference>
<keyword evidence="5" id="KW-1133">Transmembrane helix</keyword>
<comment type="subcellular location">
    <subcellularLocation>
        <location evidence="1">Cell membrane</location>
        <topology evidence="1">Multi-pass membrane protein</topology>
    </subcellularLocation>
</comment>
<dbReference type="Pfam" id="PF02308">
    <property type="entry name" value="MgtC"/>
    <property type="match status" value="1"/>
</dbReference>
<feature type="domain" description="MgtC/SapB/SrpB/YhiD N-terminal" evidence="7">
    <location>
        <begin position="13"/>
        <end position="81"/>
    </location>
</feature>
<evidence type="ECO:0000256" key="3">
    <source>
        <dbReference type="ARBA" id="ARBA00022475"/>
    </source>
</evidence>
<evidence type="ECO:0000259" key="7">
    <source>
        <dbReference type="Pfam" id="PF02308"/>
    </source>
</evidence>
<dbReference type="GO" id="GO:0005886">
    <property type="term" value="C:plasma membrane"/>
    <property type="evidence" value="ECO:0007669"/>
    <property type="project" value="UniProtKB-SubCell"/>
</dbReference>